<name>A0AAD9W5Q9_PHOAM</name>
<comment type="caution">
    <text evidence="2">The sequence shown here is derived from an EMBL/GenBank/DDBJ whole genome shotgun (WGS) entry which is preliminary data.</text>
</comment>
<dbReference type="EMBL" id="JAUJFL010000003">
    <property type="protein sequence ID" value="KAK2606865.1"/>
    <property type="molecule type" value="Genomic_DNA"/>
</dbReference>
<dbReference type="AlphaFoldDB" id="A0AAD9W5Q9"/>
<evidence type="ECO:0000313" key="2">
    <source>
        <dbReference type="EMBL" id="KAK2606865.1"/>
    </source>
</evidence>
<accession>A0AAD9W5Q9</accession>
<protein>
    <submittedName>
        <fullName evidence="2">Uncharacterized protein</fullName>
    </submittedName>
</protein>
<sequence length="432" mass="42142">MTPATTGASRQNIAHTSARAGNTFGSTANPADSDSDHLLRRAGAEGVPASGATLSATQGLGSHHNSDSVLGNAAGASTSSVANPLSGPTTAADDGFGAENAPNITEDLKALGSGAATAATAVGIAARDAALAVKDAAAPVVSSASEQAMQAAGYAAENAGPAASTASEQARDAAIYTRDSAVPAANAASETAGNAAGYTKDTAISAANTIQANAPAVLGGGTTTNTASARDIVPEVPGQVKSSIAEAGEAPEAAASRRAVRGKGQVESELLGYAAEAEADEARRVAPAQKLPPTGLPSSGLDSGPQTPSTGVAVVMGTNTERAFPLGSHPTHESSSSSSSGPELTSALSTSGVPQRSTGTGRGVDTGDAELMRRAEDGGTGAASTQDRKPTARHVPPVEDKVPVRSSEEVAVGTGPSAYKTLSSGTPSGVGQ</sequence>
<feature type="compositionally biased region" description="Polar residues" evidence="1">
    <location>
        <begin position="347"/>
        <end position="359"/>
    </location>
</feature>
<reference evidence="2" key="1">
    <citation type="submission" date="2023-06" db="EMBL/GenBank/DDBJ databases">
        <authorList>
            <person name="Noh H."/>
        </authorList>
    </citation>
    <scope>NUCLEOTIDE SEQUENCE</scope>
    <source>
        <strain evidence="2">DUCC20226</strain>
    </source>
</reference>
<evidence type="ECO:0000256" key="1">
    <source>
        <dbReference type="SAM" id="MobiDB-lite"/>
    </source>
</evidence>
<feature type="compositionally biased region" description="Polar residues" evidence="1">
    <location>
        <begin position="420"/>
        <end position="432"/>
    </location>
</feature>
<keyword evidence="3" id="KW-1185">Reference proteome</keyword>
<organism evidence="2 3">
    <name type="scientific">Phomopsis amygdali</name>
    <name type="common">Fusicoccum amygdali</name>
    <dbReference type="NCBI Taxonomy" id="1214568"/>
    <lineage>
        <taxon>Eukaryota</taxon>
        <taxon>Fungi</taxon>
        <taxon>Dikarya</taxon>
        <taxon>Ascomycota</taxon>
        <taxon>Pezizomycotina</taxon>
        <taxon>Sordariomycetes</taxon>
        <taxon>Sordariomycetidae</taxon>
        <taxon>Diaporthales</taxon>
        <taxon>Diaporthaceae</taxon>
        <taxon>Diaporthe</taxon>
    </lineage>
</organism>
<feature type="compositionally biased region" description="Basic and acidic residues" evidence="1">
    <location>
        <begin position="34"/>
        <end position="43"/>
    </location>
</feature>
<feature type="region of interest" description="Disordered" evidence="1">
    <location>
        <begin position="242"/>
        <end position="263"/>
    </location>
</feature>
<feature type="compositionally biased region" description="Polar residues" evidence="1">
    <location>
        <begin position="296"/>
        <end position="310"/>
    </location>
</feature>
<feature type="compositionally biased region" description="Low complexity" evidence="1">
    <location>
        <begin position="242"/>
        <end position="257"/>
    </location>
</feature>
<feature type="compositionally biased region" description="Polar residues" evidence="1">
    <location>
        <begin position="1"/>
        <end position="32"/>
    </location>
</feature>
<proteinExistence type="predicted"/>
<feature type="compositionally biased region" description="Polar residues" evidence="1">
    <location>
        <begin position="75"/>
        <end position="89"/>
    </location>
</feature>
<feature type="compositionally biased region" description="Low complexity" evidence="1">
    <location>
        <begin position="326"/>
        <end position="346"/>
    </location>
</feature>
<gene>
    <name evidence="2" type="ORF">N8I77_005588</name>
</gene>
<feature type="region of interest" description="Disordered" evidence="1">
    <location>
        <begin position="1"/>
        <end position="101"/>
    </location>
</feature>
<feature type="compositionally biased region" description="Basic and acidic residues" evidence="1">
    <location>
        <begin position="386"/>
        <end position="408"/>
    </location>
</feature>
<dbReference type="Proteomes" id="UP001265746">
    <property type="component" value="Unassembled WGS sequence"/>
</dbReference>
<evidence type="ECO:0000313" key="3">
    <source>
        <dbReference type="Proteomes" id="UP001265746"/>
    </source>
</evidence>
<feature type="region of interest" description="Disordered" evidence="1">
    <location>
        <begin position="282"/>
        <end position="432"/>
    </location>
</feature>